<name>A0A926G9R8_9RHOB</name>
<dbReference type="AlphaFoldDB" id="A0A926G9R8"/>
<dbReference type="Pfam" id="PF08021">
    <property type="entry name" value="FAD_binding_9"/>
    <property type="match status" value="1"/>
</dbReference>
<dbReference type="CDD" id="cd06193">
    <property type="entry name" value="siderophore_interacting"/>
    <property type="match status" value="1"/>
</dbReference>
<sequence length="322" mass="35135">MSHLRSYRNAGLIPRASGAAVAALKTRAAAWDLDLIETPDALSMVIWGCELRLIPESDAVRLELSAPEMRLMGNLQDSATEIFAEAGLEVQWERVNTGALAPGLAVMRVVSVRQVTPGFTRVRLQGPEAARFGRDSLHFRLLLPQPGRRPVWPRIGETGRTIWPEGPDALHRPVYTVIAQQDDWLDFDIYQHKGSPTCDWALSAPEGQEVAIVGPGGGWCPEADRLVLFGDETALPAIARMLDLARGEVSAIIRADLHDLGALAADPRVRRADDLLAALADADIGGAYVWFASHAEEARQARGHLLSRGLTKKEFMAAAYWG</sequence>
<keyword evidence="4" id="KW-1185">Reference proteome</keyword>
<dbReference type="InterPro" id="IPR013113">
    <property type="entry name" value="SIP_FAD-bd"/>
</dbReference>
<dbReference type="Gene3D" id="2.40.30.10">
    <property type="entry name" value="Translation factors"/>
    <property type="match status" value="1"/>
</dbReference>
<evidence type="ECO:0000256" key="1">
    <source>
        <dbReference type="ARBA" id="ARBA00035644"/>
    </source>
</evidence>
<accession>A0A926G9R8</accession>
<dbReference type="Gene3D" id="3.40.50.80">
    <property type="entry name" value="Nucleotide-binding domain of ferredoxin-NADP reductase (FNR) module"/>
    <property type="match status" value="1"/>
</dbReference>
<gene>
    <name evidence="3" type="ORF">H4P12_17645</name>
</gene>
<protein>
    <submittedName>
        <fullName evidence="3">Siderophore-interacting protein</fullName>
    </submittedName>
</protein>
<reference evidence="3" key="1">
    <citation type="submission" date="2020-08" db="EMBL/GenBank/DDBJ databases">
        <title>Paracoccus amoyensis sp. nov., isolated from the surface seawater at coast of Xiamen, Fujian.</title>
        <authorList>
            <person name="Lyu L."/>
        </authorList>
    </citation>
    <scope>NUCLEOTIDE SEQUENCE</scope>
    <source>
        <strain evidence="3">11-3</strain>
    </source>
</reference>
<dbReference type="RefSeq" id="WP_187794950.1">
    <property type="nucleotide sequence ID" value="NZ_JACOQL010000007.1"/>
</dbReference>
<organism evidence="3 4">
    <name type="scientific">Paracoccus amoyensis</name>
    <dbReference type="NCBI Taxonomy" id="2760093"/>
    <lineage>
        <taxon>Bacteria</taxon>
        <taxon>Pseudomonadati</taxon>
        <taxon>Pseudomonadota</taxon>
        <taxon>Alphaproteobacteria</taxon>
        <taxon>Rhodobacterales</taxon>
        <taxon>Paracoccaceae</taxon>
        <taxon>Paracoccus</taxon>
    </lineage>
</organism>
<evidence type="ECO:0000313" key="4">
    <source>
        <dbReference type="Proteomes" id="UP000608594"/>
    </source>
</evidence>
<dbReference type="InterPro" id="IPR039261">
    <property type="entry name" value="FNR_nucleotide-bd"/>
</dbReference>
<proteinExistence type="inferred from homology"/>
<dbReference type="SUPFAM" id="SSF63380">
    <property type="entry name" value="Riboflavin synthase domain-like"/>
    <property type="match status" value="1"/>
</dbReference>
<evidence type="ECO:0000313" key="3">
    <source>
        <dbReference type="EMBL" id="MBC9248488.1"/>
    </source>
</evidence>
<dbReference type="EMBL" id="JACOQL010000007">
    <property type="protein sequence ID" value="MBC9248488.1"/>
    <property type="molecule type" value="Genomic_DNA"/>
</dbReference>
<dbReference type="GO" id="GO:0016491">
    <property type="term" value="F:oxidoreductase activity"/>
    <property type="evidence" value="ECO:0007669"/>
    <property type="project" value="InterPro"/>
</dbReference>
<dbReference type="PROSITE" id="PS51384">
    <property type="entry name" value="FAD_FR"/>
    <property type="match status" value="1"/>
</dbReference>
<dbReference type="PANTHER" id="PTHR30157:SF0">
    <property type="entry name" value="NADPH-DEPENDENT FERRIC-CHELATE REDUCTASE"/>
    <property type="match status" value="1"/>
</dbReference>
<comment type="caution">
    <text evidence="3">The sequence shown here is derived from an EMBL/GenBank/DDBJ whole genome shotgun (WGS) entry which is preliminary data.</text>
</comment>
<dbReference type="InterPro" id="IPR017938">
    <property type="entry name" value="Riboflavin_synthase-like_b-brl"/>
</dbReference>
<dbReference type="Proteomes" id="UP000608594">
    <property type="component" value="Unassembled WGS sequence"/>
</dbReference>
<dbReference type="InterPro" id="IPR017927">
    <property type="entry name" value="FAD-bd_FR_type"/>
</dbReference>
<dbReference type="Pfam" id="PF04954">
    <property type="entry name" value="SIP"/>
    <property type="match status" value="1"/>
</dbReference>
<dbReference type="InterPro" id="IPR039374">
    <property type="entry name" value="SIP_fam"/>
</dbReference>
<dbReference type="PANTHER" id="PTHR30157">
    <property type="entry name" value="FERRIC REDUCTASE, NADPH-DEPENDENT"/>
    <property type="match status" value="1"/>
</dbReference>
<feature type="domain" description="FAD-binding FR-type" evidence="2">
    <location>
        <begin position="102"/>
        <end position="222"/>
    </location>
</feature>
<comment type="similarity">
    <text evidence="1">Belongs to the SIP oxidoreductase family.</text>
</comment>
<dbReference type="InterPro" id="IPR007037">
    <property type="entry name" value="SIP_rossman_dom"/>
</dbReference>
<evidence type="ECO:0000259" key="2">
    <source>
        <dbReference type="PROSITE" id="PS51384"/>
    </source>
</evidence>